<protein>
    <submittedName>
        <fullName evidence="2">Macrolide 2'-phosphotransferase</fullName>
    </submittedName>
</protein>
<dbReference type="PANTHER" id="PTHR21310:SF15">
    <property type="entry name" value="AMINOGLYCOSIDE PHOSPHOTRANSFERASE DOMAIN-CONTAINING PROTEIN"/>
    <property type="match status" value="1"/>
</dbReference>
<comment type="caution">
    <text evidence="2">The sequence shown here is derived from an EMBL/GenBank/DDBJ whole genome shotgun (WGS) entry which is preliminary data.</text>
</comment>
<dbReference type="EMBL" id="JBDIML010000003">
    <property type="protein sequence ID" value="MEN2768016.1"/>
    <property type="molecule type" value="Genomic_DNA"/>
</dbReference>
<evidence type="ECO:0000313" key="2">
    <source>
        <dbReference type="EMBL" id="MEN2768016.1"/>
    </source>
</evidence>
<sequence>MSKSKQEVMKIAEKHGLHLKEDTLVFNESGLDFQVVFAFDQEEVEWVLRLPRRPDVFPRTKSEKMALDLVNAHTSFEAPNWEIYTEELISYRKLTGVPAGTIDPERKVYVFEIDEKNVPEDFHRSLGNVLATLHGIPSDQAEEAGIVVQTPDEVRLTMKKRMDAVKEKFGVGEALWNRWQKWVNDEEMWPKETGLIHGDIHPGHILVDKEAKVTGLIDWTEAKVADISKDFVLHYSVFGEEGLEKLIKAYKEAGGYHWPKIKEHIIELTAAFPVDIAEFALISGLDEYVQMAKNSLGLNKN</sequence>
<dbReference type="Pfam" id="PF01636">
    <property type="entry name" value="APH"/>
    <property type="match status" value="1"/>
</dbReference>
<reference evidence="2 3" key="1">
    <citation type="submission" date="2024-05" db="EMBL/GenBank/DDBJ databases">
        <authorList>
            <person name="Haq I."/>
            <person name="Ullah Z."/>
            <person name="Ahmad R."/>
            <person name="Li M."/>
            <person name="Tong Y."/>
        </authorList>
    </citation>
    <scope>NUCLEOTIDE SEQUENCE [LARGE SCALE GENOMIC DNA]</scope>
    <source>
        <strain evidence="2 3">16A2E</strain>
    </source>
</reference>
<dbReference type="CDD" id="cd05152">
    <property type="entry name" value="MPH2"/>
    <property type="match status" value="1"/>
</dbReference>
<name>A0ABU9XJZ9_9BACI</name>
<organism evidence="2 3">
    <name type="scientific">Ornithinibacillus xuwenensis</name>
    <dbReference type="NCBI Taxonomy" id="3144668"/>
    <lineage>
        <taxon>Bacteria</taxon>
        <taxon>Bacillati</taxon>
        <taxon>Bacillota</taxon>
        <taxon>Bacilli</taxon>
        <taxon>Bacillales</taxon>
        <taxon>Bacillaceae</taxon>
        <taxon>Ornithinibacillus</taxon>
    </lineage>
</organism>
<dbReference type="PANTHER" id="PTHR21310">
    <property type="entry name" value="AMINOGLYCOSIDE PHOSPHOTRANSFERASE-RELATED-RELATED"/>
    <property type="match status" value="1"/>
</dbReference>
<dbReference type="InterPro" id="IPR011009">
    <property type="entry name" value="Kinase-like_dom_sf"/>
</dbReference>
<dbReference type="InterPro" id="IPR002575">
    <property type="entry name" value="Aminoglycoside_PTrfase"/>
</dbReference>
<dbReference type="RefSeq" id="WP_345825478.1">
    <property type="nucleotide sequence ID" value="NZ_JBDIML010000003.1"/>
</dbReference>
<evidence type="ECO:0000313" key="3">
    <source>
        <dbReference type="Proteomes" id="UP001444625"/>
    </source>
</evidence>
<evidence type="ECO:0000259" key="1">
    <source>
        <dbReference type="Pfam" id="PF01636"/>
    </source>
</evidence>
<dbReference type="InterPro" id="IPR051678">
    <property type="entry name" value="AGP_Transferase"/>
</dbReference>
<keyword evidence="3" id="KW-1185">Reference proteome</keyword>
<dbReference type="SUPFAM" id="SSF56112">
    <property type="entry name" value="Protein kinase-like (PK-like)"/>
    <property type="match status" value="1"/>
</dbReference>
<dbReference type="Gene3D" id="3.90.1200.10">
    <property type="match status" value="1"/>
</dbReference>
<proteinExistence type="predicted"/>
<dbReference type="Gene3D" id="3.30.200.20">
    <property type="entry name" value="Phosphorylase Kinase, domain 1"/>
    <property type="match status" value="1"/>
</dbReference>
<accession>A0ABU9XJZ9</accession>
<gene>
    <name evidence="2" type="ORF">ABC228_12510</name>
</gene>
<dbReference type="Proteomes" id="UP001444625">
    <property type="component" value="Unassembled WGS sequence"/>
</dbReference>
<feature type="domain" description="Aminoglycoside phosphotransferase" evidence="1">
    <location>
        <begin position="25"/>
        <end position="263"/>
    </location>
</feature>